<accession>A0ABW5BAV8</accession>
<reference evidence="2" key="1">
    <citation type="journal article" date="2019" name="Int. J. Syst. Evol. Microbiol.">
        <title>The Global Catalogue of Microorganisms (GCM) 10K type strain sequencing project: providing services to taxonomists for standard genome sequencing and annotation.</title>
        <authorList>
            <consortium name="The Broad Institute Genomics Platform"/>
            <consortium name="The Broad Institute Genome Sequencing Center for Infectious Disease"/>
            <person name="Wu L."/>
            <person name="Ma J."/>
        </authorList>
    </citation>
    <scope>NUCLEOTIDE SEQUENCE [LARGE SCALE GENOMIC DNA]</scope>
    <source>
        <strain evidence="2">KCTC 19812</strain>
    </source>
</reference>
<organism evidence="1 2">
    <name type="scientific">Shivajiella indica</name>
    <dbReference type="NCBI Taxonomy" id="872115"/>
    <lineage>
        <taxon>Bacteria</taxon>
        <taxon>Pseudomonadati</taxon>
        <taxon>Bacteroidota</taxon>
        <taxon>Cytophagia</taxon>
        <taxon>Cytophagales</taxon>
        <taxon>Cyclobacteriaceae</taxon>
        <taxon>Shivajiella</taxon>
    </lineage>
</organism>
<dbReference type="PROSITE" id="PS51257">
    <property type="entry name" value="PROKAR_LIPOPROTEIN"/>
    <property type="match status" value="1"/>
</dbReference>
<proteinExistence type="predicted"/>
<comment type="caution">
    <text evidence="1">The sequence shown here is derived from an EMBL/GenBank/DDBJ whole genome shotgun (WGS) entry which is preliminary data.</text>
</comment>
<dbReference type="InterPro" id="IPR020018">
    <property type="entry name" value="Motility-assoc_lipoprot_GldH"/>
</dbReference>
<sequence>MEIKIKESKMGRQHFYLLIGLILLFMSCNQNRVYEDYQGMETQSWNIDDTVSFKINQGLNFDKTVFIFKYNNEYEYRNLYIRYILEDSLGVEIESRLINVPLFESTTGKPLGKGYGNTFSFFDTLPINNEIGFHQIHFIQYMRVDNLKGIEAIGLKLIKN</sequence>
<evidence type="ECO:0000313" key="2">
    <source>
        <dbReference type="Proteomes" id="UP001597414"/>
    </source>
</evidence>
<evidence type="ECO:0000313" key="1">
    <source>
        <dbReference type="EMBL" id="MFD2203263.1"/>
    </source>
</evidence>
<keyword evidence="2" id="KW-1185">Reference proteome</keyword>
<gene>
    <name evidence="1" type="ORF">ACFSKV_16920</name>
</gene>
<dbReference type="Proteomes" id="UP001597414">
    <property type="component" value="Unassembled WGS sequence"/>
</dbReference>
<keyword evidence="1" id="KW-0449">Lipoprotein</keyword>
<protein>
    <submittedName>
        <fullName evidence="1">Gliding motility lipoprotein GldH</fullName>
    </submittedName>
</protein>
<dbReference type="Pfam" id="PF14109">
    <property type="entry name" value="GldH_lipo"/>
    <property type="match status" value="1"/>
</dbReference>
<dbReference type="EMBL" id="JBHUIV010000025">
    <property type="protein sequence ID" value="MFD2203263.1"/>
    <property type="molecule type" value="Genomic_DNA"/>
</dbReference>
<dbReference type="RefSeq" id="WP_380805428.1">
    <property type="nucleotide sequence ID" value="NZ_JBHUIV010000025.1"/>
</dbReference>
<name>A0ABW5BAV8_9BACT</name>